<keyword evidence="6" id="KW-0808">Transferase</keyword>
<feature type="domain" description="PWWP" evidence="18">
    <location>
        <begin position="1035"/>
        <end position="1097"/>
    </location>
</feature>
<accession>A0ABM1YL10</accession>
<feature type="region of interest" description="Disordered" evidence="15">
    <location>
        <begin position="1364"/>
        <end position="1477"/>
    </location>
</feature>
<dbReference type="InterPro" id="IPR003616">
    <property type="entry name" value="Post-SET_dom"/>
</dbReference>
<dbReference type="InterPro" id="IPR046341">
    <property type="entry name" value="SET_dom_sf"/>
</dbReference>
<dbReference type="PROSITE" id="PS51215">
    <property type="entry name" value="AWS"/>
    <property type="match status" value="1"/>
</dbReference>
<dbReference type="CDD" id="cd15567">
    <property type="entry name" value="PHD4_NSD"/>
    <property type="match status" value="1"/>
</dbReference>
<keyword evidence="12" id="KW-0156">Chromatin regulator</keyword>
<feature type="domain" description="AWS" evidence="20">
    <location>
        <begin position="1171"/>
        <end position="1221"/>
    </location>
</feature>
<dbReference type="SMART" id="SM00249">
    <property type="entry name" value="PHD"/>
    <property type="match status" value="4"/>
</dbReference>
<evidence type="ECO:0000256" key="2">
    <source>
        <dbReference type="ARBA" id="ARBA00004286"/>
    </source>
</evidence>
<feature type="domain" description="SET" evidence="17">
    <location>
        <begin position="1223"/>
        <end position="1340"/>
    </location>
</feature>
<feature type="compositionally biased region" description="Polar residues" evidence="15">
    <location>
        <begin position="227"/>
        <end position="237"/>
    </location>
</feature>
<evidence type="ECO:0000256" key="15">
    <source>
        <dbReference type="SAM" id="MobiDB-lite"/>
    </source>
</evidence>
<evidence type="ECO:0000313" key="21">
    <source>
        <dbReference type="EnsemblMetazoa" id="AALFPA23_010125.P14073"/>
    </source>
</evidence>
<evidence type="ECO:0000256" key="11">
    <source>
        <dbReference type="ARBA" id="ARBA00022833"/>
    </source>
</evidence>
<dbReference type="PROSITE" id="PS50868">
    <property type="entry name" value="POST_SET"/>
    <property type="match status" value="1"/>
</dbReference>
<dbReference type="PANTHER" id="PTHR22884">
    <property type="entry name" value="SET DOMAIN PROTEINS"/>
    <property type="match status" value="1"/>
</dbReference>
<evidence type="ECO:0000256" key="9">
    <source>
        <dbReference type="ARBA" id="ARBA00022737"/>
    </source>
</evidence>
<evidence type="ECO:0000259" key="17">
    <source>
        <dbReference type="PROSITE" id="PS50280"/>
    </source>
</evidence>
<feature type="region of interest" description="Disordered" evidence="15">
    <location>
        <begin position="221"/>
        <end position="241"/>
    </location>
</feature>
<dbReference type="InterPro" id="IPR019786">
    <property type="entry name" value="Zinc_finger_PHD-type_CS"/>
</dbReference>
<evidence type="ECO:0000256" key="5">
    <source>
        <dbReference type="ARBA" id="ARBA00022603"/>
    </source>
</evidence>
<keyword evidence="10 14" id="KW-0863">Zinc-finger</keyword>
<dbReference type="SUPFAM" id="SSF63748">
    <property type="entry name" value="Tudor/PWWP/MBT"/>
    <property type="match status" value="2"/>
</dbReference>
<keyword evidence="13" id="KW-0539">Nucleus</keyword>
<comment type="subcellular location">
    <subcellularLocation>
        <location evidence="2">Chromosome</location>
    </subcellularLocation>
    <subcellularLocation>
        <location evidence="1">Nucleus</location>
    </subcellularLocation>
</comment>
<dbReference type="InterPro" id="IPR000313">
    <property type="entry name" value="PWWP_dom"/>
</dbReference>
<feature type="compositionally biased region" description="Basic and acidic residues" evidence="15">
    <location>
        <begin position="1462"/>
        <end position="1477"/>
    </location>
</feature>
<dbReference type="Gene3D" id="2.170.270.10">
    <property type="entry name" value="SET domain"/>
    <property type="match status" value="1"/>
</dbReference>
<dbReference type="SMART" id="SM00184">
    <property type="entry name" value="RING"/>
    <property type="match status" value="2"/>
</dbReference>
<dbReference type="SMART" id="SM00508">
    <property type="entry name" value="PostSET"/>
    <property type="match status" value="1"/>
</dbReference>
<reference evidence="22" key="1">
    <citation type="journal article" date="2015" name="Proc. Natl. Acad. Sci. U.S.A.">
        <title>Genome sequence of the Asian Tiger mosquito, Aedes albopictus, reveals insights into its biology, genetics, and evolution.</title>
        <authorList>
            <person name="Chen X.G."/>
            <person name="Jiang X."/>
            <person name="Gu J."/>
            <person name="Xu M."/>
            <person name="Wu Y."/>
            <person name="Deng Y."/>
            <person name="Zhang C."/>
            <person name="Bonizzoni M."/>
            <person name="Dermauw W."/>
            <person name="Vontas J."/>
            <person name="Armbruster P."/>
            <person name="Huang X."/>
            <person name="Yang Y."/>
            <person name="Zhang H."/>
            <person name="He W."/>
            <person name="Peng H."/>
            <person name="Liu Y."/>
            <person name="Wu K."/>
            <person name="Chen J."/>
            <person name="Lirakis M."/>
            <person name="Topalis P."/>
            <person name="Van Leeuwen T."/>
            <person name="Hall A.B."/>
            <person name="Jiang X."/>
            <person name="Thorpe C."/>
            <person name="Mueller R.L."/>
            <person name="Sun C."/>
            <person name="Waterhouse R.M."/>
            <person name="Yan G."/>
            <person name="Tu Z.J."/>
            <person name="Fang X."/>
            <person name="James A.A."/>
        </authorList>
    </citation>
    <scope>NUCLEOTIDE SEQUENCE [LARGE SCALE GENOMIC DNA]</scope>
    <source>
        <strain evidence="22">Foshan</strain>
    </source>
</reference>
<evidence type="ECO:0000256" key="10">
    <source>
        <dbReference type="ARBA" id="ARBA00022771"/>
    </source>
</evidence>
<feature type="domain" description="Post-SET" evidence="19">
    <location>
        <begin position="1347"/>
        <end position="1363"/>
    </location>
</feature>
<dbReference type="Gene3D" id="3.30.40.10">
    <property type="entry name" value="Zinc/RING finger domain, C3HC4 (zinc finger)"/>
    <property type="match status" value="3"/>
</dbReference>
<evidence type="ECO:0000256" key="8">
    <source>
        <dbReference type="ARBA" id="ARBA00022723"/>
    </source>
</evidence>
<evidence type="ECO:0000259" key="16">
    <source>
        <dbReference type="PROSITE" id="PS50016"/>
    </source>
</evidence>
<proteinExistence type="predicted"/>
<dbReference type="Pfam" id="PF00856">
    <property type="entry name" value="SET"/>
    <property type="match status" value="1"/>
</dbReference>
<organism evidence="21 22">
    <name type="scientific">Aedes albopictus</name>
    <name type="common">Asian tiger mosquito</name>
    <name type="synonym">Stegomyia albopicta</name>
    <dbReference type="NCBI Taxonomy" id="7160"/>
    <lineage>
        <taxon>Eukaryota</taxon>
        <taxon>Metazoa</taxon>
        <taxon>Ecdysozoa</taxon>
        <taxon>Arthropoda</taxon>
        <taxon>Hexapoda</taxon>
        <taxon>Insecta</taxon>
        <taxon>Pterygota</taxon>
        <taxon>Neoptera</taxon>
        <taxon>Endopterygota</taxon>
        <taxon>Diptera</taxon>
        <taxon>Nematocera</taxon>
        <taxon>Culicoidea</taxon>
        <taxon>Culicidae</taxon>
        <taxon>Culicinae</taxon>
        <taxon>Aedini</taxon>
        <taxon>Aedes</taxon>
        <taxon>Stegomyia</taxon>
    </lineage>
</organism>
<reference evidence="21" key="2">
    <citation type="submission" date="2025-05" db="UniProtKB">
        <authorList>
            <consortium name="EnsemblMetazoa"/>
        </authorList>
    </citation>
    <scope>IDENTIFICATION</scope>
    <source>
        <strain evidence="21">Foshan</strain>
    </source>
</reference>
<dbReference type="InterPro" id="IPR055197">
    <property type="entry name" value="PHDvar_NSD"/>
</dbReference>
<dbReference type="SUPFAM" id="SSF57903">
    <property type="entry name" value="FYVE/PHD zinc finger"/>
    <property type="match status" value="2"/>
</dbReference>
<dbReference type="SMART" id="SM00317">
    <property type="entry name" value="SET"/>
    <property type="match status" value="1"/>
</dbReference>
<feature type="region of interest" description="Disordered" evidence="15">
    <location>
        <begin position="605"/>
        <end position="634"/>
    </location>
</feature>
<evidence type="ECO:0000256" key="12">
    <source>
        <dbReference type="ARBA" id="ARBA00022853"/>
    </source>
</evidence>
<evidence type="ECO:0000256" key="6">
    <source>
        <dbReference type="ARBA" id="ARBA00022679"/>
    </source>
</evidence>
<keyword evidence="11" id="KW-0862">Zinc</keyword>
<keyword evidence="4" id="KW-0597">Phosphoprotein</keyword>
<dbReference type="CDD" id="cd15565">
    <property type="entry name" value="PHD2_NSD"/>
    <property type="match status" value="1"/>
</dbReference>
<feature type="region of interest" description="Disordered" evidence="15">
    <location>
        <begin position="309"/>
        <end position="354"/>
    </location>
</feature>
<dbReference type="InterPro" id="IPR001965">
    <property type="entry name" value="Znf_PHD"/>
</dbReference>
<dbReference type="InterPro" id="IPR011011">
    <property type="entry name" value="Znf_FYVE_PHD"/>
</dbReference>
<evidence type="ECO:0000259" key="20">
    <source>
        <dbReference type="PROSITE" id="PS51215"/>
    </source>
</evidence>
<feature type="region of interest" description="Disordered" evidence="15">
    <location>
        <begin position="55"/>
        <end position="103"/>
    </location>
</feature>
<dbReference type="CDD" id="cd20144">
    <property type="entry name" value="PWWP_NSD_rpt1"/>
    <property type="match status" value="1"/>
</dbReference>
<dbReference type="Pfam" id="PF00855">
    <property type="entry name" value="PWWP"/>
    <property type="match status" value="2"/>
</dbReference>
<dbReference type="GeneID" id="115254184"/>
<feature type="compositionally biased region" description="Basic residues" evidence="15">
    <location>
        <begin position="1380"/>
        <end position="1393"/>
    </location>
</feature>
<dbReference type="SMART" id="SM00293">
    <property type="entry name" value="PWWP"/>
    <property type="match status" value="2"/>
</dbReference>
<feature type="region of interest" description="Disordered" evidence="15">
    <location>
        <begin position="758"/>
        <end position="779"/>
    </location>
</feature>
<dbReference type="Proteomes" id="UP000069940">
    <property type="component" value="Unassembled WGS sequence"/>
</dbReference>
<keyword evidence="9" id="KW-0677">Repeat</keyword>
<dbReference type="CDD" id="cd05838">
    <property type="entry name" value="PWWP_NSD_rpt2"/>
    <property type="match status" value="1"/>
</dbReference>
<feature type="domain" description="PWWP" evidence="18">
    <location>
        <begin position="459"/>
        <end position="523"/>
    </location>
</feature>
<dbReference type="InterPro" id="IPR006560">
    <property type="entry name" value="AWS_dom"/>
</dbReference>
<sequence length="1477" mass="164209">MGKKVKPRTSRLSLIRSSIDVAGRRSKKVTKMNRVKPTAPGIDIEEMLESSVIFTDDGSSRTRSGLKNGETVQRTPTSKAKEQRKEADASPIGNGSTDIKSPPILTRALRVKIKELSPAKKVVRRSKASMSPSVEISGDVIKDQMTLVLNKIDEPVSEVSVSSAESTEEESKVDSEPEVANSVDPSPPPPDTSPTKAIEDGLKSPQRAKYLLKQLESTLSPKFMKPSKTNTGVSTSRYGRIQKQKENSDYIPLDVARFITKSPAKIKAIKTKLAIEPLSEPVEQLLEGSDQQLPVVEIIEPLPIEADLPSTEVEPLLPPVEDLNKAPEDRTESIESSVPPETPQSIDLSDPPSSVEIVPETPASVVDNVEAMSSPIPVRDPNASLIGIDEIQIIDMDASFGETIVSVASSVPVVEEVIQTPAVLEDIVETPAEPPTTIVAETPPSAVDATGSDSPEFYPGQLLWGAFNAKTPHWPCMVSLEPESGQIRKTHTTRKPMLHVKFFADNGRRAWIPEAMVLPYSTVEHYKSLVDTQFKSIRTKFLQMERRETWLEAVRQADETQKLPLEARENRFQELLEADRAKPKLPGRRRTKSVSLGYHSNSFDESYESGARKRHRSRTPESPAYEPLPLSSNNTENISKRIKLESNEQDLLRNTISRYFQSMADGSDLAETASTTSSDCEDITEMVEFDKEIYTNFLNMTRLLVFEGQTETEVDKKLQKYVQKICALRMHAIANGARLSSRLRSQALRRLGRELGIDGTKKESESPSGSASVEKVRNPNDKRRKKLVMSLEERFIFDLEKNYLMKGVPRGVVCMVCTKPYDLVKCSKCCNQYHLACLTDTPIKSDPAGESKTFTCADCILQKVPACFVCTDNDDTVKEDEKYRCAMSGCGKQYHLACLRLFPQHKFTGTSRKSSTLFCPAHTCHTCVSDDPRSNATTTKGQLVRCIKCPSSYHADAKCIPAGSEILTNAAMICPKHTLEQCSINVNWCFLCCQGGSLICCETCPTAFHLECLKFTPPEGRYICEECESGRMPLYNEVVWAKYGAYRFWPAITVPPPMVPENVELISHKQWDICIRFFGSSEYVWINRRRIYLYQEGDSDAIGQKRSGLARRYGEALQEAKKVHGMLLEKKTADQLTNGSEDAFKPPMYKNIKSNRYVAPLKAPYQAKDEMEDNVCECKASDNEPCGPDSNCLNRALLVECNPKLCPAGGSCQNQCFEKRQYPALAARRISQKGWGLVAQEDIRQGQFVIEYVGEVINNEELARRLQHKVTQKDENYYFLTVDSELTIDAGPKGNLARFINHSCEPNCETMLWKVGGAQSVGLFAIKDIKAGEELTFNYNFESKGPEKKICHCNASKCSGFIGQKYRPPVEEPSGDGRRKSVKKTKGSKRRKSSMTAADKRRKSTVEKDDGTPGGSKSKKRKSVAVEPVESEGVKVKVEPSEATEAVDESVTTGASMAVTEENPKVDETAIKDEVKE</sequence>
<protein>
    <recommendedName>
        <fullName evidence="23">Histone-lysine N-methyltransferase</fullName>
    </recommendedName>
</protein>
<keyword evidence="7" id="KW-0949">S-adenosyl-L-methionine</keyword>
<evidence type="ECO:0000256" key="14">
    <source>
        <dbReference type="PROSITE-ProRule" id="PRU00146"/>
    </source>
</evidence>
<dbReference type="PROSITE" id="PS01359">
    <property type="entry name" value="ZF_PHD_1"/>
    <property type="match status" value="2"/>
</dbReference>
<evidence type="ECO:0000256" key="7">
    <source>
        <dbReference type="ARBA" id="ARBA00022691"/>
    </source>
</evidence>
<evidence type="ECO:0000256" key="1">
    <source>
        <dbReference type="ARBA" id="ARBA00004123"/>
    </source>
</evidence>
<feature type="domain" description="PHD-type" evidence="16">
    <location>
        <begin position="811"/>
        <end position="862"/>
    </location>
</feature>
<dbReference type="Pfam" id="PF22908">
    <property type="entry name" value="PHD_NSD"/>
    <property type="match status" value="1"/>
</dbReference>
<feature type="compositionally biased region" description="Basic and acidic residues" evidence="15">
    <location>
        <begin position="79"/>
        <end position="88"/>
    </location>
</feature>
<dbReference type="PROSITE" id="PS50812">
    <property type="entry name" value="PWWP"/>
    <property type="match status" value="2"/>
</dbReference>
<evidence type="ECO:0000259" key="18">
    <source>
        <dbReference type="PROSITE" id="PS50812"/>
    </source>
</evidence>
<keyword evidence="8" id="KW-0479">Metal-binding</keyword>
<evidence type="ECO:0000256" key="4">
    <source>
        <dbReference type="ARBA" id="ARBA00022553"/>
    </source>
</evidence>
<evidence type="ECO:0000313" key="22">
    <source>
        <dbReference type="Proteomes" id="UP000069940"/>
    </source>
</evidence>
<dbReference type="RefSeq" id="XP_062703047.1">
    <property type="nucleotide sequence ID" value="XM_062847063.1"/>
</dbReference>
<dbReference type="PROSITE" id="PS50016">
    <property type="entry name" value="ZF_PHD_2"/>
    <property type="match status" value="1"/>
</dbReference>
<dbReference type="InterPro" id="IPR019787">
    <property type="entry name" value="Znf_PHD-finger"/>
</dbReference>
<keyword evidence="5" id="KW-0489">Methyltransferase</keyword>
<name>A0ABM1YL10_AEDAL</name>
<dbReference type="InterPro" id="IPR050777">
    <property type="entry name" value="SET2_Histone-Lys_MeTrsfase"/>
</dbReference>
<keyword evidence="22" id="KW-1185">Reference proteome</keyword>
<dbReference type="Pfam" id="PF23004">
    <property type="entry name" value="PHDvar_NSD"/>
    <property type="match status" value="1"/>
</dbReference>
<evidence type="ECO:0008006" key="23">
    <source>
        <dbReference type="Google" id="ProtNLM"/>
    </source>
</evidence>
<dbReference type="Pfam" id="PF17907">
    <property type="entry name" value="AWS"/>
    <property type="match status" value="1"/>
</dbReference>
<feature type="compositionally biased region" description="Polar residues" evidence="15">
    <location>
        <begin position="61"/>
        <end position="78"/>
    </location>
</feature>
<dbReference type="InterPro" id="IPR001214">
    <property type="entry name" value="SET_dom"/>
</dbReference>
<keyword evidence="3" id="KW-0158">Chromosome</keyword>
<evidence type="ECO:0000259" key="19">
    <source>
        <dbReference type="PROSITE" id="PS50868"/>
    </source>
</evidence>
<dbReference type="PROSITE" id="PS50280">
    <property type="entry name" value="SET"/>
    <property type="match status" value="1"/>
</dbReference>
<dbReference type="InterPro" id="IPR001841">
    <property type="entry name" value="Znf_RING"/>
</dbReference>
<feature type="region of interest" description="Disordered" evidence="15">
    <location>
        <begin position="152"/>
        <end position="203"/>
    </location>
</feature>
<dbReference type="SMART" id="SM00570">
    <property type="entry name" value="AWS"/>
    <property type="match status" value="1"/>
</dbReference>
<dbReference type="InterPro" id="IPR013083">
    <property type="entry name" value="Znf_RING/FYVE/PHD"/>
</dbReference>
<evidence type="ECO:0000256" key="3">
    <source>
        <dbReference type="ARBA" id="ARBA00022454"/>
    </source>
</evidence>
<dbReference type="EnsemblMetazoa" id="AALFPA23_010125.R14073">
    <property type="protein sequence ID" value="AALFPA23_010125.P14073"/>
    <property type="gene ID" value="AALFPA23_010125"/>
</dbReference>
<feature type="compositionally biased region" description="Basic and acidic residues" evidence="15">
    <location>
        <begin position="322"/>
        <end position="333"/>
    </location>
</feature>
<evidence type="ECO:0000256" key="13">
    <source>
        <dbReference type="ARBA" id="ARBA00023242"/>
    </source>
</evidence>
<dbReference type="Gene3D" id="2.30.30.140">
    <property type="match status" value="2"/>
</dbReference>
<dbReference type="SUPFAM" id="SSF82199">
    <property type="entry name" value="SET domain"/>
    <property type="match status" value="1"/>
</dbReference>
<dbReference type="InterPro" id="IPR055198">
    <property type="entry name" value="NSD_PHD"/>
</dbReference>
<dbReference type="CDD" id="cd15566">
    <property type="entry name" value="PHD3_NSD"/>
    <property type="match status" value="1"/>
</dbReference>